<reference evidence="2 3" key="1">
    <citation type="submission" date="2020-08" db="EMBL/GenBank/DDBJ databases">
        <title>A Genomic Blueprint of the Chicken Gut Microbiome.</title>
        <authorList>
            <person name="Gilroy R."/>
            <person name="Ravi A."/>
            <person name="Getino M."/>
            <person name="Pursley I."/>
            <person name="Horton D.L."/>
            <person name="Alikhan N.-F."/>
            <person name="Baker D."/>
            <person name="Gharbi K."/>
            <person name="Hall N."/>
            <person name="Watson M."/>
            <person name="Adriaenssens E.M."/>
            <person name="Foster-Nyarko E."/>
            <person name="Jarju S."/>
            <person name="Secka A."/>
            <person name="Antonio M."/>
            <person name="Oren A."/>
            <person name="Chaudhuri R."/>
            <person name="La Ragione R.M."/>
            <person name="Hildebrand F."/>
            <person name="Pallen M.J."/>
        </authorList>
    </citation>
    <scope>NUCLEOTIDE SEQUENCE [LARGE SCALE GENOMIC DNA]</scope>
    <source>
        <strain evidence="2 3">Sa2BVA9</strain>
    </source>
</reference>
<dbReference type="Proteomes" id="UP000608071">
    <property type="component" value="Unassembled WGS sequence"/>
</dbReference>
<feature type="transmembrane region" description="Helical" evidence="1">
    <location>
        <begin position="15"/>
        <end position="32"/>
    </location>
</feature>
<protein>
    <submittedName>
        <fullName evidence="2">Uncharacterized protein</fullName>
    </submittedName>
</protein>
<feature type="transmembrane region" description="Helical" evidence="1">
    <location>
        <begin position="37"/>
        <end position="54"/>
    </location>
</feature>
<name>A0ABR8T631_9BACL</name>
<evidence type="ECO:0000313" key="3">
    <source>
        <dbReference type="Proteomes" id="UP000608071"/>
    </source>
</evidence>
<dbReference type="EMBL" id="JACSQL010000024">
    <property type="protein sequence ID" value="MBD7971231.1"/>
    <property type="molecule type" value="Genomic_DNA"/>
</dbReference>
<keyword evidence="3" id="KW-1185">Reference proteome</keyword>
<organism evidence="2 3">
    <name type="scientific">Paenibacillus gallinarum</name>
    <dbReference type="NCBI Taxonomy" id="2762232"/>
    <lineage>
        <taxon>Bacteria</taxon>
        <taxon>Bacillati</taxon>
        <taxon>Bacillota</taxon>
        <taxon>Bacilli</taxon>
        <taxon>Bacillales</taxon>
        <taxon>Paenibacillaceae</taxon>
        <taxon>Paenibacillus</taxon>
    </lineage>
</organism>
<proteinExistence type="predicted"/>
<keyword evidence="1" id="KW-0472">Membrane</keyword>
<dbReference type="RefSeq" id="WP_191804986.1">
    <property type="nucleotide sequence ID" value="NZ_JACSQL010000024.1"/>
</dbReference>
<accession>A0ABR8T631</accession>
<evidence type="ECO:0000313" key="2">
    <source>
        <dbReference type="EMBL" id="MBD7971231.1"/>
    </source>
</evidence>
<sequence>MNIGFDGLLDWASEQGANLILVAAIFFAIVLAFKRQFIGAIGTFLVLLVAYAIVAKPEVLGNISEWATKMVGIT</sequence>
<keyword evidence="1" id="KW-1133">Transmembrane helix</keyword>
<gene>
    <name evidence="2" type="ORF">H9647_24515</name>
</gene>
<comment type="caution">
    <text evidence="2">The sequence shown here is derived from an EMBL/GenBank/DDBJ whole genome shotgun (WGS) entry which is preliminary data.</text>
</comment>
<keyword evidence="1" id="KW-0812">Transmembrane</keyword>
<evidence type="ECO:0000256" key="1">
    <source>
        <dbReference type="SAM" id="Phobius"/>
    </source>
</evidence>